<keyword evidence="1 2" id="KW-0418">Kinase</keyword>
<dbReference type="PANTHER" id="PTHR30605">
    <property type="entry name" value="ANHYDRO-N-ACETYLMURAMIC ACID KINASE"/>
    <property type="match status" value="1"/>
</dbReference>
<dbReference type="CDD" id="cd24050">
    <property type="entry name" value="ASKHA_NBD_ANMK"/>
    <property type="match status" value="1"/>
</dbReference>
<dbReference type="GO" id="GO:0009254">
    <property type="term" value="P:peptidoglycan turnover"/>
    <property type="evidence" value="ECO:0007669"/>
    <property type="project" value="UniProtKB-UniRule"/>
</dbReference>
<dbReference type="PANTHER" id="PTHR30605:SF0">
    <property type="entry name" value="ANHYDRO-N-ACETYLMURAMIC ACID KINASE"/>
    <property type="match status" value="1"/>
</dbReference>
<dbReference type="UniPathway" id="UPA00343"/>
<dbReference type="GO" id="GO:0006040">
    <property type="term" value="P:amino sugar metabolic process"/>
    <property type="evidence" value="ECO:0007669"/>
    <property type="project" value="InterPro"/>
</dbReference>
<comment type="function">
    <text evidence="1">Catalyzes the specific phosphorylation of 1,6-anhydro-N-acetylmuramic acid (anhMurNAc) with the simultaneous cleavage of the 1,6-anhydro ring, generating MurNAc-6-P. Is required for the utilization of anhMurNAc either imported from the medium or derived from its own cell wall murein, and thus plays a role in cell wall recycling.</text>
</comment>
<dbReference type="HAMAP" id="MF_01270">
    <property type="entry name" value="AnhMurNAc_kinase"/>
    <property type="match status" value="1"/>
</dbReference>
<sequence>MSKKVIALMSGTSVDGIDAALVDISEAENNLEVELLDFISLPYEREFKNKILKAADYKKSRVKEIAELNIEIGEKSLKTVFKLIEKSGYSAVDIDLIASHGQTIYHNLEERPVTLQIGAAPFIAEGSGITTVYNFRMRDLAAGGEGAPLVPYVDYLLYQDQNKNRVLQNIGGISNYTYLPAGAAVSEVRGSDNGPGNMMIDYTVKILTDYQKDFDQDGEMAARGQCSQKLLDYLMGHPFIKKEVPKSSGRIDFGEEYTKKVIARAKKSELSDNDILATITEFTARAIVDSYQRFLNSEIDEIIISGGGSYNNYLMQKIREYAVREISAAVKVITLEDLGQSSEAKEAIAFAVLGYQTMKGRSNNLPAATGAKRKVVLGDLVPGNDFYDYLNW</sequence>
<keyword evidence="1" id="KW-0119">Carbohydrate metabolism</keyword>
<keyword evidence="1" id="KW-0808">Transferase</keyword>
<dbReference type="EC" id="2.7.1.170" evidence="1"/>
<reference evidence="2 3" key="1">
    <citation type="submission" date="2018-04" db="EMBL/GenBank/DDBJ databases">
        <title>Subsurface microbial communities from deep shales in Ohio and West Virginia, USA.</title>
        <authorList>
            <person name="Wrighton K."/>
        </authorList>
    </citation>
    <scope>NUCLEOTIDE SEQUENCE [LARGE SCALE GENOMIC DNA]</scope>
    <source>
        <strain evidence="2 3">WC1</strain>
    </source>
</reference>
<evidence type="ECO:0000256" key="1">
    <source>
        <dbReference type="HAMAP-Rule" id="MF_01270"/>
    </source>
</evidence>
<dbReference type="SUPFAM" id="SSF53067">
    <property type="entry name" value="Actin-like ATPase domain"/>
    <property type="match status" value="1"/>
</dbReference>
<comment type="caution">
    <text evidence="2">The sequence shown here is derived from an EMBL/GenBank/DDBJ whole genome shotgun (WGS) entry which is preliminary data.</text>
</comment>
<proteinExistence type="inferred from homology"/>
<dbReference type="GO" id="GO:0016773">
    <property type="term" value="F:phosphotransferase activity, alcohol group as acceptor"/>
    <property type="evidence" value="ECO:0007669"/>
    <property type="project" value="UniProtKB-UniRule"/>
</dbReference>
<evidence type="ECO:0000313" key="3">
    <source>
        <dbReference type="Proteomes" id="UP000244089"/>
    </source>
</evidence>
<dbReference type="OrthoDB" id="9763949at2"/>
<evidence type="ECO:0000313" key="2">
    <source>
        <dbReference type="EMBL" id="PTW00879.1"/>
    </source>
</evidence>
<dbReference type="InterPro" id="IPR005338">
    <property type="entry name" value="Anhydro_N_Ac-Mur_kinase"/>
</dbReference>
<dbReference type="Gene3D" id="3.30.420.40">
    <property type="match status" value="2"/>
</dbReference>
<dbReference type="GO" id="GO:0016301">
    <property type="term" value="F:kinase activity"/>
    <property type="evidence" value="ECO:0007669"/>
    <property type="project" value="UniProtKB-KW"/>
</dbReference>
<dbReference type="GO" id="GO:0097175">
    <property type="term" value="P:1,6-anhydro-N-acetyl-beta-muramic acid catabolic process"/>
    <property type="evidence" value="ECO:0007669"/>
    <property type="project" value="UniProtKB-UniRule"/>
</dbReference>
<dbReference type="InterPro" id="IPR043129">
    <property type="entry name" value="ATPase_NBD"/>
</dbReference>
<protein>
    <recommendedName>
        <fullName evidence="1">Anhydro-N-acetylmuramic acid kinase</fullName>
        <ecNumber evidence="1">2.7.1.170</ecNumber>
    </recommendedName>
    <alternativeName>
        <fullName evidence="1">AnhMurNAc kinase</fullName>
    </alternativeName>
</protein>
<gene>
    <name evidence="1" type="primary">anmK</name>
    <name evidence="2" type="ORF">C8C76_10635</name>
</gene>
<comment type="catalytic activity">
    <reaction evidence="1">
        <text>1,6-anhydro-N-acetyl-beta-muramate + ATP + H2O = N-acetyl-D-muramate 6-phosphate + ADP + H(+)</text>
        <dbReference type="Rhea" id="RHEA:24952"/>
        <dbReference type="ChEBI" id="CHEBI:15377"/>
        <dbReference type="ChEBI" id="CHEBI:15378"/>
        <dbReference type="ChEBI" id="CHEBI:30616"/>
        <dbReference type="ChEBI" id="CHEBI:58690"/>
        <dbReference type="ChEBI" id="CHEBI:58722"/>
        <dbReference type="ChEBI" id="CHEBI:456216"/>
        <dbReference type="EC" id="2.7.1.170"/>
    </reaction>
</comment>
<dbReference type="GO" id="GO:0005524">
    <property type="term" value="F:ATP binding"/>
    <property type="evidence" value="ECO:0007669"/>
    <property type="project" value="UniProtKB-UniRule"/>
</dbReference>
<dbReference type="RefSeq" id="WP_108138923.1">
    <property type="nucleotide sequence ID" value="NZ_QAXS01000006.1"/>
</dbReference>
<dbReference type="Pfam" id="PF03702">
    <property type="entry name" value="AnmK"/>
    <property type="match status" value="1"/>
</dbReference>
<dbReference type="NCBIfam" id="NF007148">
    <property type="entry name" value="PRK09585.3-2"/>
    <property type="match status" value="1"/>
</dbReference>
<comment type="similarity">
    <text evidence="1">Belongs to the anhydro-N-acetylmuramic acid kinase family.</text>
</comment>
<organism evidence="2 3">
    <name type="scientific">Halanaerobium saccharolyticum</name>
    <dbReference type="NCBI Taxonomy" id="43595"/>
    <lineage>
        <taxon>Bacteria</taxon>
        <taxon>Bacillati</taxon>
        <taxon>Bacillota</taxon>
        <taxon>Clostridia</taxon>
        <taxon>Halanaerobiales</taxon>
        <taxon>Halanaerobiaceae</taxon>
        <taxon>Halanaerobium</taxon>
    </lineage>
</organism>
<comment type="pathway">
    <text evidence="1">Amino-sugar metabolism; 1,6-anhydro-N-acetylmuramate degradation.</text>
</comment>
<name>A0A2T5RMY5_9FIRM</name>
<dbReference type="AlphaFoldDB" id="A0A2T5RMY5"/>
<accession>A0A2T5RMY5</accession>
<comment type="pathway">
    <text evidence="1">Cell wall biogenesis; peptidoglycan recycling.</text>
</comment>
<keyword evidence="1" id="KW-0067">ATP-binding</keyword>
<dbReference type="EMBL" id="QAXS01000006">
    <property type="protein sequence ID" value="PTW00879.1"/>
    <property type="molecule type" value="Genomic_DNA"/>
</dbReference>
<keyword evidence="1" id="KW-0547">Nucleotide-binding</keyword>
<dbReference type="UniPathway" id="UPA00544"/>
<dbReference type="Proteomes" id="UP000244089">
    <property type="component" value="Unassembled WGS sequence"/>
</dbReference>
<feature type="binding site" evidence="1">
    <location>
        <begin position="11"/>
        <end position="18"/>
    </location>
    <ligand>
        <name>ATP</name>
        <dbReference type="ChEBI" id="CHEBI:30616"/>
    </ligand>
</feature>